<dbReference type="Gene3D" id="1.10.4030.10">
    <property type="entry name" value="Porin chaperone SurA, peptide-binding domain"/>
    <property type="match status" value="1"/>
</dbReference>
<keyword evidence="5" id="KW-1133">Transmembrane helix</keyword>
<dbReference type="EMBL" id="JALGBI010000001">
    <property type="protein sequence ID" value="MCJ0763811.1"/>
    <property type="molecule type" value="Genomic_DNA"/>
</dbReference>
<evidence type="ECO:0000256" key="2">
    <source>
        <dbReference type="ARBA" id="ARBA00022475"/>
    </source>
</evidence>
<dbReference type="PANTHER" id="PTHR47529:SF1">
    <property type="entry name" value="PERIPLASMIC CHAPERONE PPID"/>
    <property type="match status" value="1"/>
</dbReference>
<dbReference type="PANTHER" id="PTHR47529">
    <property type="entry name" value="PEPTIDYL-PROLYL CIS-TRANS ISOMERASE D"/>
    <property type="match status" value="1"/>
</dbReference>
<sequence length="644" mass="71057">MFDFVRKHTKIMQFLLFLLIFPSFVLFGVDGYNRFREKGEAVAKVDGHDINQSEWDAAHKEEVERLRSSMPSIDPKLLDSPEARYATLERLVRDRVLLAAADKFKLATSDQRLARELQENPTIASLRRPDGTLDMDRYRQLAGSQGMTPEMFEARVRGDLSTRQVLMGVAGTGFATAAQADVALNAYFEKRDVQLARFNTSDFAAKISPSDAELEAFYKNNQALFQAPEQANIEYVVLDLDTVKKGLTVNEQDLKTYYEQNATRLSGQEERRASHILINAPKSASAADRQKARQKADALLAAVRKAPDSFADVAKKNSQDPGSAPNGGDLDFFARGAMVKPFEDAVFAMKKGDISDVVESDFGYHIIKLTDIRAPKQRSFEEMRPEIEAELMKQQAQRKFAEMADAFTNGVYEQSDSLKPVADRLKLDIKTASNVMRKPAPGATGVLANPKFLNAIFSPDSVEKKRNTEAVETGASQLVAGRITQYTPAHVLPLAEVKANVRERVLAARGAEQAKKEGLAKLEAWKANPAAAVLPETAEVSRDQTQKLPAPVVEAALRADASALPVLVGVDLGAQGYAVLKVNKVVARDEAKEASAKQDRAQYAQWVTSAEGMAYYNLLKERFKAQIKVAKPAARKSEELAQAE</sequence>
<dbReference type="Gene3D" id="3.10.50.40">
    <property type="match status" value="1"/>
</dbReference>
<dbReference type="InterPro" id="IPR052029">
    <property type="entry name" value="PpiD_chaperone"/>
</dbReference>
<gene>
    <name evidence="13" type="ORF">MMF98_11400</name>
</gene>
<dbReference type="SUPFAM" id="SSF109998">
    <property type="entry name" value="Triger factor/SurA peptide-binding domain-like"/>
    <property type="match status" value="1"/>
</dbReference>
<dbReference type="InterPro" id="IPR027304">
    <property type="entry name" value="Trigger_fact/SurA_dom_sf"/>
</dbReference>
<feature type="domain" description="PpiC" evidence="12">
    <location>
        <begin position="268"/>
        <end position="371"/>
    </location>
</feature>
<comment type="caution">
    <text evidence="13">The sequence shown here is derived from an EMBL/GenBank/DDBJ whole genome shotgun (WGS) entry which is preliminary data.</text>
</comment>
<evidence type="ECO:0000256" key="3">
    <source>
        <dbReference type="ARBA" id="ARBA00022519"/>
    </source>
</evidence>
<comment type="subcellular location">
    <subcellularLocation>
        <location evidence="1">Cell inner membrane</location>
        <topology evidence="1">Single-pass type II membrane protein</topology>
        <orientation evidence="1">Periplasmic side</orientation>
    </subcellularLocation>
</comment>
<evidence type="ECO:0000259" key="12">
    <source>
        <dbReference type="PROSITE" id="PS50198"/>
    </source>
</evidence>
<name>A0A9X1VTZ7_9BURK</name>
<evidence type="ECO:0000256" key="9">
    <source>
        <dbReference type="ARBA" id="ARBA00040743"/>
    </source>
</evidence>
<dbReference type="SUPFAM" id="SSF54534">
    <property type="entry name" value="FKBP-like"/>
    <property type="match status" value="1"/>
</dbReference>
<reference evidence="13" key="1">
    <citation type="submission" date="2022-03" db="EMBL/GenBank/DDBJ databases">
        <authorList>
            <person name="Woo C.Y."/>
        </authorList>
    </citation>
    <scope>NUCLEOTIDE SEQUENCE</scope>
    <source>
        <strain evidence="13">CYS-02</strain>
    </source>
</reference>
<evidence type="ECO:0000256" key="6">
    <source>
        <dbReference type="ARBA" id="ARBA00023136"/>
    </source>
</evidence>
<comment type="similarity">
    <text evidence="8">Belongs to the PpiD chaperone family.</text>
</comment>
<evidence type="ECO:0000256" key="4">
    <source>
        <dbReference type="ARBA" id="ARBA00022692"/>
    </source>
</evidence>
<keyword evidence="2" id="KW-1003">Cell membrane</keyword>
<dbReference type="PROSITE" id="PS50198">
    <property type="entry name" value="PPIC_PPIASE_2"/>
    <property type="match status" value="1"/>
</dbReference>
<keyword evidence="11" id="KW-0697">Rotamase</keyword>
<dbReference type="AlphaFoldDB" id="A0A9X1VTZ7"/>
<organism evidence="13 14">
    <name type="scientific">Variovorax terrae</name>
    <dbReference type="NCBI Taxonomy" id="2923278"/>
    <lineage>
        <taxon>Bacteria</taxon>
        <taxon>Pseudomonadati</taxon>
        <taxon>Pseudomonadota</taxon>
        <taxon>Betaproteobacteria</taxon>
        <taxon>Burkholderiales</taxon>
        <taxon>Comamonadaceae</taxon>
        <taxon>Variovorax</taxon>
    </lineage>
</organism>
<keyword evidence="6" id="KW-0472">Membrane</keyword>
<dbReference type="RefSeq" id="WP_243306388.1">
    <property type="nucleotide sequence ID" value="NZ_JALGBI010000001.1"/>
</dbReference>
<evidence type="ECO:0000256" key="8">
    <source>
        <dbReference type="ARBA" id="ARBA00038408"/>
    </source>
</evidence>
<keyword evidence="11" id="KW-0413">Isomerase</keyword>
<evidence type="ECO:0000256" key="5">
    <source>
        <dbReference type="ARBA" id="ARBA00022989"/>
    </source>
</evidence>
<dbReference type="InterPro" id="IPR000297">
    <property type="entry name" value="PPIase_PpiC"/>
</dbReference>
<keyword evidence="7" id="KW-0143">Chaperone</keyword>
<evidence type="ECO:0000256" key="10">
    <source>
        <dbReference type="ARBA" id="ARBA00042775"/>
    </source>
</evidence>
<keyword evidence="4" id="KW-0812">Transmembrane</keyword>
<keyword evidence="14" id="KW-1185">Reference proteome</keyword>
<dbReference type="InterPro" id="IPR046357">
    <property type="entry name" value="PPIase_dom_sf"/>
</dbReference>
<evidence type="ECO:0000256" key="1">
    <source>
        <dbReference type="ARBA" id="ARBA00004382"/>
    </source>
</evidence>
<evidence type="ECO:0000256" key="11">
    <source>
        <dbReference type="PROSITE-ProRule" id="PRU00278"/>
    </source>
</evidence>
<proteinExistence type="inferred from homology"/>
<protein>
    <recommendedName>
        <fullName evidence="9">Periplasmic chaperone PpiD</fullName>
    </recommendedName>
    <alternativeName>
        <fullName evidence="10">Periplasmic folding chaperone</fullName>
    </alternativeName>
</protein>
<dbReference type="GO" id="GO:0003755">
    <property type="term" value="F:peptidyl-prolyl cis-trans isomerase activity"/>
    <property type="evidence" value="ECO:0007669"/>
    <property type="project" value="UniProtKB-KW"/>
</dbReference>
<dbReference type="Pfam" id="PF13616">
    <property type="entry name" value="Rotamase_3"/>
    <property type="match status" value="1"/>
</dbReference>
<accession>A0A9X1VTZ7</accession>
<evidence type="ECO:0000256" key="7">
    <source>
        <dbReference type="ARBA" id="ARBA00023186"/>
    </source>
</evidence>
<dbReference type="GO" id="GO:0005886">
    <property type="term" value="C:plasma membrane"/>
    <property type="evidence" value="ECO:0007669"/>
    <property type="project" value="UniProtKB-SubCell"/>
</dbReference>
<dbReference type="Pfam" id="PF13624">
    <property type="entry name" value="SurA_N_3"/>
    <property type="match status" value="1"/>
</dbReference>
<evidence type="ECO:0000313" key="14">
    <source>
        <dbReference type="Proteomes" id="UP001139447"/>
    </source>
</evidence>
<evidence type="ECO:0000313" key="13">
    <source>
        <dbReference type="EMBL" id="MCJ0763811.1"/>
    </source>
</evidence>
<keyword evidence="3" id="KW-0997">Cell inner membrane</keyword>
<dbReference type="Proteomes" id="UP001139447">
    <property type="component" value="Unassembled WGS sequence"/>
</dbReference>